<evidence type="ECO:0000313" key="9">
    <source>
        <dbReference type="Ensembl" id="ENSCPRP00005006666.1"/>
    </source>
</evidence>
<dbReference type="GO" id="GO:0016020">
    <property type="term" value="C:membrane"/>
    <property type="evidence" value="ECO:0007669"/>
    <property type="project" value="UniProtKB-SubCell"/>
</dbReference>
<protein>
    <recommendedName>
        <fullName evidence="8">PHTF1/2 N-terminal domain-containing protein</fullName>
    </recommendedName>
</protein>
<evidence type="ECO:0000256" key="1">
    <source>
        <dbReference type="ARBA" id="ARBA00004141"/>
    </source>
</evidence>
<dbReference type="Ensembl" id="ENSCPRT00005007816.1">
    <property type="protein sequence ID" value="ENSCPRP00005006666.1"/>
    <property type="gene ID" value="ENSCPRG00005004749.1"/>
</dbReference>
<dbReference type="AlphaFoldDB" id="A0A7M4EA23"/>
<sequence length="680" mass="76497">MATSSRDAISWYQNKIGAYNQQIWEKSLDPWTSLTVLAVVLYFLKPVVSASEIIGSVCLMLLTGTVHCQIASTEKHKPSGNHRITSSNRRRKLNKLASADGYGVSGSSSSDKAVEGEEQSELLSLINSLFGLVFQRSFRRVKLVAENGTETENSASSGHSDIKHRHSRSKYMPQHLEEKEKLSDEEKKHWDGSVHLGGTSDELSSGEDAEAVAQRTLLLRSIEGMSSDNEDKNKKPLISLNQPVSQVKQTIKDTRGSNSVVESELESAGLDQETRSCFSSGSRSCSVSQRDLESTHYDSEMEDMLWDDLLHGSECRSSYTSDSEAANARGNKRDLKDDVFQQNSLFWLQNTSPVSAKVSTLIWEGNEYKKVDMSVLEISGIIMSKVNDYQQGVGYQILGNIITIGLAFLPSLYRIFHTKNFEELQSVSAEELLNFFCGGPIITPVIVLSVINFLERLCLTWIFFFMMCVAERTYKQQFLFAKLFSHTTSARKARKYKIPHFRLKKVKNIKMWLSLRSCLRRQGLQRSADIVVSSVFLLAVSIAFICCAQILKGHKTFLNAAYNWEFLIWEAALLLFLHRLSSLGSETNKKYSNTSILLTEQISLCLRMERKPDKKEQLSLVNNVLKLCTKLLNELNIPFRLCGLTTNPLIYNTACIVILCAVSDIISDLGFNTGLWKIKP</sequence>
<keyword evidence="2 7" id="KW-0812">Transmembrane</keyword>
<keyword evidence="5" id="KW-0325">Glycoprotein</keyword>
<feature type="domain" description="PHTF1/2 N-terminal" evidence="8">
    <location>
        <begin position="5"/>
        <end position="29"/>
    </location>
</feature>
<dbReference type="GO" id="GO:0005783">
    <property type="term" value="C:endoplasmic reticulum"/>
    <property type="evidence" value="ECO:0007669"/>
    <property type="project" value="InterPro"/>
</dbReference>
<reference evidence="9" key="2">
    <citation type="submission" date="2025-09" db="UniProtKB">
        <authorList>
            <consortium name="Ensembl"/>
        </authorList>
    </citation>
    <scope>IDENTIFICATION</scope>
</reference>
<dbReference type="InterPro" id="IPR021980">
    <property type="entry name" value="PHTF1/2_N"/>
</dbReference>
<evidence type="ECO:0000256" key="7">
    <source>
        <dbReference type="SAM" id="Phobius"/>
    </source>
</evidence>
<organism evidence="9 10">
    <name type="scientific">Crocodylus porosus</name>
    <name type="common">Saltwater crocodile</name>
    <name type="synonym">Estuarine crocodile</name>
    <dbReference type="NCBI Taxonomy" id="8502"/>
    <lineage>
        <taxon>Eukaryota</taxon>
        <taxon>Metazoa</taxon>
        <taxon>Chordata</taxon>
        <taxon>Craniata</taxon>
        <taxon>Vertebrata</taxon>
        <taxon>Euteleostomi</taxon>
        <taxon>Archelosauria</taxon>
        <taxon>Archosauria</taxon>
        <taxon>Crocodylia</taxon>
        <taxon>Longirostres</taxon>
        <taxon>Crocodylidae</taxon>
        <taxon>Crocodylus</taxon>
    </lineage>
</organism>
<keyword evidence="3 7" id="KW-1133">Transmembrane helix</keyword>
<evidence type="ECO:0000313" key="10">
    <source>
        <dbReference type="Proteomes" id="UP000594220"/>
    </source>
</evidence>
<proteinExistence type="predicted"/>
<dbReference type="OMA" id="IWEGNEY"/>
<feature type="compositionally biased region" description="Polar residues" evidence="6">
    <location>
        <begin position="148"/>
        <end position="159"/>
    </location>
</feature>
<accession>A0A7M4EA23</accession>
<feature type="transmembrane region" description="Helical" evidence="7">
    <location>
        <begin position="530"/>
        <end position="551"/>
    </location>
</feature>
<feature type="compositionally biased region" description="Basic and acidic residues" evidence="6">
    <location>
        <begin position="175"/>
        <end position="192"/>
    </location>
</feature>
<dbReference type="Proteomes" id="UP000594220">
    <property type="component" value="Unplaced"/>
</dbReference>
<dbReference type="PANTHER" id="PTHR12680">
    <property type="entry name" value="PUTATIVE HOMEODOMAIN TRANSCRIPTION FACTOR PHTF"/>
    <property type="match status" value="1"/>
</dbReference>
<evidence type="ECO:0000256" key="3">
    <source>
        <dbReference type="ARBA" id="ARBA00022989"/>
    </source>
</evidence>
<keyword evidence="4 7" id="KW-0472">Membrane</keyword>
<feature type="region of interest" description="Disordered" evidence="6">
    <location>
        <begin position="148"/>
        <end position="207"/>
    </location>
</feature>
<name>A0A7M4EA23_CROPO</name>
<feature type="transmembrane region" description="Helical" evidence="7">
    <location>
        <begin position="432"/>
        <end position="451"/>
    </location>
</feature>
<dbReference type="Pfam" id="PF12129">
    <property type="entry name" value="PHTF1-2_N"/>
    <property type="match status" value="1"/>
</dbReference>
<feature type="transmembrane region" description="Helical" evidence="7">
    <location>
        <begin position="557"/>
        <end position="577"/>
    </location>
</feature>
<dbReference type="GeneTree" id="ENSGT00390000011648"/>
<evidence type="ECO:0000256" key="4">
    <source>
        <dbReference type="ARBA" id="ARBA00023136"/>
    </source>
</evidence>
<comment type="subcellular location">
    <subcellularLocation>
        <location evidence="1">Membrane</location>
        <topology evidence="1">Multi-pass membrane protein</topology>
    </subcellularLocation>
</comment>
<evidence type="ECO:0000256" key="5">
    <source>
        <dbReference type="ARBA" id="ARBA00023180"/>
    </source>
</evidence>
<evidence type="ECO:0000256" key="2">
    <source>
        <dbReference type="ARBA" id="ARBA00022692"/>
    </source>
</evidence>
<evidence type="ECO:0000256" key="6">
    <source>
        <dbReference type="SAM" id="MobiDB-lite"/>
    </source>
</evidence>
<dbReference type="InterPro" id="IPR039775">
    <property type="entry name" value="PHTF1/2"/>
</dbReference>
<keyword evidence="10" id="KW-1185">Reference proteome</keyword>
<reference evidence="9" key="1">
    <citation type="submission" date="2025-08" db="UniProtKB">
        <authorList>
            <consortium name="Ensembl"/>
        </authorList>
    </citation>
    <scope>IDENTIFICATION</scope>
</reference>
<feature type="transmembrane region" description="Helical" evidence="7">
    <location>
        <begin position="393"/>
        <end position="412"/>
    </location>
</feature>
<dbReference type="PANTHER" id="PTHR12680:SF8">
    <property type="entry name" value="PROTEIN PHTF1"/>
    <property type="match status" value="1"/>
</dbReference>
<evidence type="ECO:0000259" key="8">
    <source>
        <dbReference type="Pfam" id="PF12129"/>
    </source>
</evidence>